<name>A0A7Z0ELE9_9ACTN</name>
<dbReference type="Pfam" id="PF21831">
    <property type="entry name" value="DUF6891"/>
    <property type="match status" value="1"/>
</dbReference>
<accession>A0A7Z0ELE9</accession>
<keyword evidence="3" id="KW-1185">Reference proteome</keyword>
<proteinExistence type="predicted"/>
<protein>
    <recommendedName>
        <fullName evidence="1">DUF6891 domain-containing protein</fullName>
    </recommendedName>
</protein>
<dbReference type="RefSeq" id="WP_179822695.1">
    <property type="nucleotide sequence ID" value="NZ_JACCFS010000001.1"/>
</dbReference>
<evidence type="ECO:0000313" key="2">
    <source>
        <dbReference type="EMBL" id="NYJ34181.1"/>
    </source>
</evidence>
<gene>
    <name evidence="2" type="ORF">HNR10_002062</name>
</gene>
<comment type="caution">
    <text evidence="2">The sequence shown here is derived from an EMBL/GenBank/DDBJ whole genome shotgun (WGS) entry which is preliminary data.</text>
</comment>
<dbReference type="InterPro" id="IPR054186">
    <property type="entry name" value="DUF6891"/>
</dbReference>
<dbReference type="Proteomes" id="UP000572051">
    <property type="component" value="Unassembled WGS sequence"/>
</dbReference>
<dbReference type="AlphaFoldDB" id="A0A7Z0ELE9"/>
<dbReference type="EMBL" id="JACCFS010000001">
    <property type="protein sequence ID" value="NYJ34181.1"/>
    <property type="molecule type" value="Genomic_DNA"/>
</dbReference>
<sequence length="430" mass="47676">MSEVRERVDHLRATARESVATLLATGQGGYVDICLGARRHLLDVLERGTDPEGPEVSAALDGLATHVDEAMDAHLQRQRRWRSRTDSERLTRAFRALDESGIIAREDHTCCDTCAADSLRQEALVHQEAPGGPSIRGYAFYHEQDMRSAVRDGTLMVGFGATHEIRRAAVGEEIAETLRAHGLTVTWNGDPGTKLGVAVDWRRRRWGRGAAHPGPAVDGEPAVEVSYQHESPPAWMTHYQGRVTVRELARMVLPWLPRGHAATLTSDRGRTIEICRDFDLLRVLGEGRALPRERLEEPLSRWAVGGVWPEEDARSSHTGMVDAIYDDSTAEGIGGIQSAEPMETAAARELVHRLTPSEGNFAVFLAGDETCVQMMWEAGPRLWMESPSPEERLSRGRFVTTSEAEEMVRILADENRLALDELGRLAVTTW</sequence>
<organism evidence="2 3">
    <name type="scientific">Nocardiopsis aegyptia</name>
    <dbReference type="NCBI Taxonomy" id="220378"/>
    <lineage>
        <taxon>Bacteria</taxon>
        <taxon>Bacillati</taxon>
        <taxon>Actinomycetota</taxon>
        <taxon>Actinomycetes</taxon>
        <taxon>Streptosporangiales</taxon>
        <taxon>Nocardiopsidaceae</taxon>
        <taxon>Nocardiopsis</taxon>
    </lineage>
</organism>
<feature type="domain" description="DUF6891" evidence="1">
    <location>
        <begin position="11"/>
        <end position="205"/>
    </location>
</feature>
<reference evidence="2 3" key="1">
    <citation type="submission" date="2020-07" db="EMBL/GenBank/DDBJ databases">
        <title>Sequencing the genomes of 1000 actinobacteria strains.</title>
        <authorList>
            <person name="Klenk H.-P."/>
        </authorList>
    </citation>
    <scope>NUCLEOTIDE SEQUENCE [LARGE SCALE GENOMIC DNA]</scope>
    <source>
        <strain evidence="2 3">DSM 44442</strain>
    </source>
</reference>
<evidence type="ECO:0000259" key="1">
    <source>
        <dbReference type="Pfam" id="PF21831"/>
    </source>
</evidence>
<evidence type="ECO:0000313" key="3">
    <source>
        <dbReference type="Proteomes" id="UP000572051"/>
    </source>
</evidence>